<sequence>MKGGTVQWGEGGRARRTKKGRDEDQNRHPRPGRCWDTRVETSNLSMFNILTGNVIDSRIRIILKLYNRSF</sequence>
<dbReference type="InParanoid" id="A0A067RKH9"/>
<feature type="compositionally biased region" description="Basic and acidic residues" evidence="1">
    <location>
        <begin position="20"/>
        <end position="34"/>
    </location>
</feature>
<evidence type="ECO:0000313" key="3">
    <source>
        <dbReference type="Proteomes" id="UP000027135"/>
    </source>
</evidence>
<dbReference type="EMBL" id="KK852417">
    <property type="protein sequence ID" value="KDR24327.1"/>
    <property type="molecule type" value="Genomic_DNA"/>
</dbReference>
<protein>
    <submittedName>
        <fullName evidence="2">Uncharacterized protein</fullName>
    </submittedName>
</protein>
<accession>A0A067RKH9</accession>
<name>A0A067RKH9_ZOONE</name>
<reference evidence="2 3" key="1">
    <citation type="journal article" date="2014" name="Nat. Commun.">
        <title>Molecular traces of alternative social organization in a termite genome.</title>
        <authorList>
            <person name="Terrapon N."/>
            <person name="Li C."/>
            <person name="Robertson H.M."/>
            <person name="Ji L."/>
            <person name="Meng X."/>
            <person name="Booth W."/>
            <person name="Chen Z."/>
            <person name="Childers C.P."/>
            <person name="Glastad K.M."/>
            <person name="Gokhale K."/>
            <person name="Gowin J."/>
            <person name="Gronenberg W."/>
            <person name="Hermansen R.A."/>
            <person name="Hu H."/>
            <person name="Hunt B.G."/>
            <person name="Huylmans A.K."/>
            <person name="Khalil S.M."/>
            <person name="Mitchell R.D."/>
            <person name="Munoz-Torres M.C."/>
            <person name="Mustard J.A."/>
            <person name="Pan H."/>
            <person name="Reese J.T."/>
            <person name="Scharf M.E."/>
            <person name="Sun F."/>
            <person name="Vogel H."/>
            <person name="Xiao J."/>
            <person name="Yang W."/>
            <person name="Yang Z."/>
            <person name="Yang Z."/>
            <person name="Zhou J."/>
            <person name="Zhu J."/>
            <person name="Brent C.S."/>
            <person name="Elsik C.G."/>
            <person name="Goodisman M.A."/>
            <person name="Liberles D.A."/>
            <person name="Roe R.M."/>
            <person name="Vargo E.L."/>
            <person name="Vilcinskas A."/>
            <person name="Wang J."/>
            <person name="Bornberg-Bauer E."/>
            <person name="Korb J."/>
            <person name="Zhang G."/>
            <person name="Liebig J."/>
        </authorList>
    </citation>
    <scope>NUCLEOTIDE SEQUENCE [LARGE SCALE GENOMIC DNA]</scope>
    <source>
        <tissue evidence="2">Whole organism</tissue>
    </source>
</reference>
<dbReference type="AlphaFoldDB" id="A0A067RKH9"/>
<evidence type="ECO:0000313" key="2">
    <source>
        <dbReference type="EMBL" id="KDR24327.1"/>
    </source>
</evidence>
<feature type="region of interest" description="Disordered" evidence="1">
    <location>
        <begin position="1"/>
        <end position="34"/>
    </location>
</feature>
<gene>
    <name evidence="2" type="ORF">L798_04815</name>
</gene>
<evidence type="ECO:0000256" key="1">
    <source>
        <dbReference type="SAM" id="MobiDB-lite"/>
    </source>
</evidence>
<dbReference type="Proteomes" id="UP000027135">
    <property type="component" value="Unassembled WGS sequence"/>
</dbReference>
<keyword evidence="3" id="KW-1185">Reference proteome</keyword>
<proteinExistence type="predicted"/>
<organism evidence="2 3">
    <name type="scientific">Zootermopsis nevadensis</name>
    <name type="common">Dampwood termite</name>
    <dbReference type="NCBI Taxonomy" id="136037"/>
    <lineage>
        <taxon>Eukaryota</taxon>
        <taxon>Metazoa</taxon>
        <taxon>Ecdysozoa</taxon>
        <taxon>Arthropoda</taxon>
        <taxon>Hexapoda</taxon>
        <taxon>Insecta</taxon>
        <taxon>Pterygota</taxon>
        <taxon>Neoptera</taxon>
        <taxon>Polyneoptera</taxon>
        <taxon>Dictyoptera</taxon>
        <taxon>Blattodea</taxon>
        <taxon>Blattoidea</taxon>
        <taxon>Termitoidae</taxon>
        <taxon>Termopsidae</taxon>
        <taxon>Zootermopsis</taxon>
    </lineage>
</organism>